<keyword evidence="8 9" id="KW-0289">Folate biosynthesis</keyword>
<comment type="pathway">
    <text evidence="3 9">Cofactor biosynthesis; tetrahydrofolate biosynthesis; 7,8-dihydrofolate from 2-amino-4-hydroxy-6-hydroxymethyl-7,8-dihydropteridine diphosphate and 4-aminobenzoate: step 1/2.</text>
</comment>
<comment type="function">
    <text evidence="9">Catalyzes the condensation of para-aminobenzoate (pABA) with 6-hydroxymethyl-7,8-dihydropterin diphosphate (DHPt-PP) to form 7,8-dihydropteroate (H2Pte), the immediate precursor of folate derivatives.</text>
</comment>
<dbReference type="PROSITE" id="PS00793">
    <property type="entry name" value="DHPS_2"/>
    <property type="match status" value="1"/>
</dbReference>
<dbReference type="SUPFAM" id="SSF51717">
    <property type="entry name" value="Dihydropteroate synthetase-like"/>
    <property type="match status" value="1"/>
</dbReference>
<keyword evidence="7 9" id="KW-0460">Magnesium</keyword>
<comment type="catalytic activity">
    <reaction evidence="1">
        <text>(7,8-dihydropterin-6-yl)methyl diphosphate + 4-aminobenzoate = 7,8-dihydropteroate + diphosphate</text>
        <dbReference type="Rhea" id="RHEA:19949"/>
        <dbReference type="ChEBI" id="CHEBI:17836"/>
        <dbReference type="ChEBI" id="CHEBI:17839"/>
        <dbReference type="ChEBI" id="CHEBI:33019"/>
        <dbReference type="ChEBI" id="CHEBI:72950"/>
        <dbReference type="EC" id="2.5.1.15"/>
    </reaction>
</comment>
<keyword evidence="6 9" id="KW-0479">Metal-binding</keyword>
<evidence type="ECO:0000313" key="11">
    <source>
        <dbReference type="EMBL" id="MCW3786941.1"/>
    </source>
</evidence>
<sequence>MMENFIKSNQYINCNGRLLDLNTPKIMGILNITPDSFFDGGKYQEEDTILKRVQDMLADGADIIDIGAYSSRPGAVHISTEEELNRLAKALNIIRKAYPEVIISVDTFRAKIAEAVVKDFQVDIINDIAAGEMDEKMFDTMVDLNVPYIIMHMKGTPQDMQNDPNYNYDVVYEIIDYFSKKVEELKQRGLHDIILDPGFGFGKTLDHNYELLNRMKELDVFELPVLIGLSRKSMIYNLLDCTPKEALNGTSLLNMISLQNGASILRVHDVKEARECVAIYNKLQSVK</sequence>
<dbReference type="Gene3D" id="3.20.20.20">
    <property type="entry name" value="Dihydropteroate synthase-like"/>
    <property type="match status" value="1"/>
</dbReference>
<evidence type="ECO:0000256" key="8">
    <source>
        <dbReference type="ARBA" id="ARBA00022909"/>
    </source>
</evidence>
<evidence type="ECO:0000256" key="5">
    <source>
        <dbReference type="ARBA" id="ARBA00022679"/>
    </source>
</evidence>
<dbReference type="GO" id="GO:0046872">
    <property type="term" value="F:metal ion binding"/>
    <property type="evidence" value="ECO:0007669"/>
    <property type="project" value="UniProtKB-KW"/>
</dbReference>
<dbReference type="EC" id="2.5.1.15" evidence="4 9"/>
<dbReference type="RefSeq" id="WP_301190506.1">
    <property type="nucleotide sequence ID" value="NZ_JAPDPJ010000021.1"/>
</dbReference>
<name>A0AAE3M463_9BACT</name>
<dbReference type="InterPro" id="IPR006390">
    <property type="entry name" value="DHP_synth_dom"/>
</dbReference>
<gene>
    <name evidence="11" type="primary">folP</name>
    <name evidence="11" type="ORF">OM075_10710</name>
</gene>
<keyword evidence="5 9" id="KW-0808">Transferase</keyword>
<dbReference type="Proteomes" id="UP001209229">
    <property type="component" value="Unassembled WGS sequence"/>
</dbReference>
<dbReference type="Pfam" id="PF00809">
    <property type="entry name" value="Pterin_bind"/>
    <property type="match status" value="1"/>
</dbReference>
<evidence type="ECO:0000256" key="9">
    <source>
        <dbReference type="RuleBase" id="RU361205"/>
    </source>
</evidence>
<evidence type="ECO:0000256" key="2">
    <source>
        <dbReference type="ARBA" id="ARBA00001946"/>
    </source>
</evidence>
<dbReference type="EMBL" id="JAPDPJ010000021">
    <property type="protein sequence ID" value="MCW3786941.1"/>
    <property type="molecule type" value="Genomic_DNA"/>
</dbReference>
<evidence type="ECO:0000256" key="6">
    <source>
        <dbReference type="ARBA" id="ARBA00022723"/>
    </source>
</evidence>
<dbReference type="NCBIfam" id="TIGR01496">
    <property type="entry name" value="DHPS"/>
    <property type="match status" value="1"/>
</dbReference>
<dbReference type="GO" id="GO:0005829">
    <property type="term" value="C:cytosol"/>
    <property type="evidence" value="ECO:0007669"/>
    <property type="project" value="TreeGrafter"/>
</dbReference>
<dbReference type="InterPro" id="IPR000489">
    <property type="entry name" value="Pterin-binding_dom"/>
</dbReference>
<evidence type="ECO:0000259" key="10">
    <source>
        <dbReference type="PROSITE" id="PS50972"/>
    </source>
</evidence>
<dbReference type="GO" id="GO:0004156">
    <property type="term" value="F:dihydropteroate synthase activity"/>
    <property type="evidence" value="ECO:0007669"/>
    <property type="project" value="UniProtKB-EC"/>
</dbReference>
<dbReference type="CDD" id="cd00739">
    <property type="entry name" value="DHPS"/>
    <property type="match status" value="1"/>
</dbReference>
<comment type="similarity">
    <text evidence="9">Belongs to the DHPS family.</text>
</comment>
<dbReference type="PROSITE" id="PS00792">
    <property type="entry name" value="DHPS_1"/>
    <property type="match status" value="1"/>
</dbReference>
<comment type="caution">
    <text evidence="11">The sequence shown here is derived from an EMBL/GenBank/DDBJ whole genome shotgun (WGS) entry which is preliminary data.</text>
</comment>
<organism evidence="11 12">
    <name type="scientific">Plebeiibacterium sediminum</name>
    <dbReference type="NCBI Taxonomy" id="2992112"/>
    <lineage>
        <taxon>Bacteria</taxon>
        <taxon>Pseudomonadati</taxon>
        <taxon>Bacteroidota</taxon>
        <taxon>Bacteroidia</taxon>
        <taxon>Marinilabiliales</taxon>
        <taxon>Marinilabiliaceae</taxon>
        <taxon>Plebeiibacterium</taxon>
    </lineage>
</organism>
<dbReference type="GO" id="GO:0046654">
    <property type="term" value="P:tetrahydrofolate biosynthetic process"/>
    <property type="evidence" value="ECO:0007669"/>
    <property type="project" value="TreeGrafter"/>
</dbReference>
<dbReference type="InterPro" id="IPR045031">
    <property type="entry name" value="DHP_synth-like"/>
</dbReference>
<dbReference type="PROSITE" id="PS50972">
    <property type="entry name" value="PTERIN_BINDING"/>
    <property type="match status" value="1"/>
</dbReference>
<dbReference type="GO" id="GO:0046656">
    <property type="term" value="P:folic acid biosynthetic process"/>
    <property type="evidence" value="ECO:0007669"/>
    <property type="project" value="UniProtKB-KW"/>
</dbReference>
<evidence type="ECO:0000313" key="12">
    <source>
        <dbReference type="Proteomes" id="UP001209229"/>
    </source>
</evidence>
<protein>
    <recommendedName>
        <fullName evidence="4 9">Dihydropteroate synthase</fullName>
        <shortName evidence="9">DHPS</shortName>
        <ecNumber evidence="4 9">2.5.1.15</ecNumber>
    </recommendedName>
    <alternativeName>
        <fullName evidence="9">Dihydropteroate pyrophosphorylase</fullName>
    </alternativeName>
</protein>
<dbReference type="PANTHER" id="PTHR20941">
    <property type="entry name" value="FOLATE SYNTHESIS PROTEINS"/>
    <property type="match status" value="1"/>
</dbReference>
<comment type="cofactor">
    <cofactor evidence="2 9">
        <name>Mg(2+)</name>
        <dbReference type="ChEBI" id="CHEBI:18420"/>
    </cofactor>
</comment>
<evidence type="ECO:0000256" key="3">
    <source>
        <dbReference type="ARBA" id="ARBA00004763"/>
    </source>
</evidence>
<dbReference type="PANTHER" id="PTHR20941:SF1">
    <property type="entry name" value="FOLIC ACID SYNTHESIS PROTEIN FOL1"/>
    <property type="match status" value="1"/>
</dbReference>
<feature type="domain" description="Pterin-binding" evidence="10">
    <location>
        <begin position="24"/>
        <end position="278"/>
    </location>
</feature>
<dbReference type="AlphaFoldDB" id="A0AAE3M463"/>
<accession>A0AAE3M463</accession>
<dbReference type="InterPro" id="IPR011005">
    <property type="entry name" value="Dihydropteroate_synth-like_sf"/>
</dbReference>
<evidence type="ECO:0000256" key="7">
    <source>
        <dbReference type="ARBA" id="ARBA00022842"/>
    </source>
</evidence>
<keyword evidence="12" id="KW-1185">Reference proteome</keyword>
<evidence type="ECO:0000256" key="1">
    <source>
        <dbReference type="ARBA" id="ARBA00000012"/>
    </source>
</evidence>
<evidence type="ECO:0000256" key="4">
    <source>
        <dbReference type="ARBA" id="ARBA00012458"/>
    </source>
</evidence>
<reference evidence="11" key="1">
    <citation type="submission" date="2022-10" db="EMBL/GenBank/DDBJ databases">
        <authorList>
            <person name="Yu W.X."/>
        </authorList>
    </citation>
    <scope>NUCLEOTIDE SEQUENCE</scope>
    <source>
        <strain evidence="11">AAT</strain>
    </source>
</reference>
<proteinExistence type="inferred from homology"/>